<dbReference type="AlphaFoldDB" id="H5XIG8"/>
<comment type="similarity">
    <text evidence="1">Belongs to the AHA1 family.</text>
</comment>
<dbReference type="Proteomes" id="UP000002791">
    <property type="component" value="Chromosome"/>
</dbReference>
<dbReference type="CDD" id="cd08891">
    <property type="entry name" value="SRPBCC_CalC"/>
    <property type="match status" value="1"/>
</dbReference>
<organism evidence="3 4">
    <name type="scientific">Saccharomonospora cyanea NA-134</name>
    <dbReference type="NCBI Taxonomy" id="882082"/>
    <lineage>
        <taxon>Bacteria</taxon>
        <taxon>Bacillati</taxon>
        <taxon>Actinomycetota</taxon>
        <taxon>Actinomycetes</taxon>
        <taxon>Pseudonocardiales</taxon>
        <taxon>Pseudonocardiaceae</taxon>
        <taxon>Saccharomonospora</taxon>
    </lineage>
</organism>
<evidence type="ECO:0000256" key="1">
    <source>
        <dbReference type="ARBA" id="ARBA00006817"/>
    </source>
</evidence>
<sequence>MTSEQTTEVQVHRTVTVPLSPAKAFDLFTARMSEFWPTEHSIGTSPIAEVVVEPEVEGRWYERGTDGVECPWGRVAVWEPPERVVLLWQIGADFRYDPRLETEVEVTFTAESASRTVVELRHRHLERYGDQADRMYAVFDSPGGWTGTLDRFVEAATR</sequence>
<dbReference type="Pfam" id="PF08327">
    <property type="entry name" value="AHSA1"/>
    <property type="match status" value="1"/>
</dbReference>
<evidence type="ECO:0000313" key="3">
    <source>
        <dbReference type="EMBL" id="EHR62829.1"/>
    </source>
</evidence>
<gene>
    <name evidence="3" type="ORF">SaccyDRAFT_4006</name>
</gene>
<dbReference type="RefSeq" id="WP_005458809.1">
    <property type="nucleotide sequence ID" value="NZ_CM001440.1"/>
</dbReference>
<dbReference type="Gene3D" id="3.30.530.20">
    <property type="match status" value="1"/>
</dbReference>
<accession>H5XIG8</accession>
<dbReference type="SUPFAM" id="SSF55961">
    <property type="entry name" value="Bet v1-like"/>
    <property type="match status" value="1"/>
</dbReference>
<proteinExistence type="inferred from homology"/>
<reference evidence="3 4" key="1">
    <citation type="submission" date="2011-11" db="EMBL/GenBank/DDBJ databases">
        <title>The Noncontiguous Finished sequence of Saccharomonospora cyanea NA-134.</title>
        <authorList>
            <consortium name="US DOE Joint Genome Institute"/>
            <person name="Lucas S."/>
            <person name="Han J."/>
            <person name="Lapidus A."/>
            <person name="Cheng J.-F."/>
            <person name="Goodwin L."/>
            <person name="Pitluck S."/>
            <person name="Peters L."/>
            <person name="Ovchinnikova G."/>
            <person name="Lu M."/>
            <person name="Detter J.C."/>
            <person name="Han C."/>
            <person name="Tapia R."/>
            <person name="Land M."/>
            <person name="Hauser L."/>
            <person name="Kyrpides N."/>
            <person name="Ivanova N."/>
            <person name="Pagani I."/>
            <person name="Brambilla E.-M."/>
            <person name="Klenk H.-P."/>
            <person name="Woyke T."/>
        </authorList>
    </citation>
    <scope>NUCLEOTIDE SEQUENCE [LARGE SCALE GENOMIC DNA]</scope>
    <source>
        <strain evidence="3 4">NA-134</strain>
    </source>
</reference>
<name>H5XIG8_9PSEU</name>
<dbReference type="EMBL" id="CM001440">
    <property type="protein sequence ID" value="EHR62829.1"/>
    <property type="molecule type" value="Genomic_DNA"/>
</dbReference>
<dbReference type="InterPro" id="IPR023393">
    <property type="entry name" value="START-like_dom_sf"/>
</dbReference>
<keyword evidence="4" id="KW-1185">Reference proteome</keyword>
<dbReference type="InterPro" id="IPR013538">
    <property type="entry name" value="ASHA1/2-like_C"/>
</dbReference>
<feature type="domain" description="Activator of Hsp90 ATPase homologue 1/2-like C-terminal" evidence="2">
    <location>
        <begin position="20"/>
        <end position="155"/>
    </location>
</feature>
<dbReference type="STRING" id="882082.SaccyDRAFT_4006"/>
<evidence type="ECO:0000313" key="4">
    <source>
        <dbReference type="Proteomes" id="UP000002791"/>
    </source>
</evidence>
<protein>
    <submittedName>
        <fullName evidence="3">Activator of Hsp90 ATPase-like 1-like protein</fullName>
    </submittedName>
</protein>
<dbReference type="OrthoDB" id="268331at2"/>
<evidence type="ECO:0000259" key="2">
    <source>
        <dbReference type="Pfam" id="PF08327"/>
    </source>
</evidence>
<dbReference type="HOGENOM" id="CLU_112319_1_0_11"/>
<dbReference type="eggNOG" id="COG3832">
    <property type="taxonomic scope" value="Bacteria"/>
</dbReference>